<feature type="transmembrane region" description="Helical" evidence="6">
    <location>
        <begin position="347"/>
        <end position="370"/>
    </location>
</feature>
<dbReference type="GO" id="GO:0005886">
    <property type="term" value="C:plasma membrane"/>
    <property type="evidence" value="ECO:0007669"/>
    <property type="project" value="UniProtKB-SubCell"/>
</dbReference>
<evidence type="ECO:0000256" key="2">
    <source>
        <dbReference type="ARBA" id="ARBA00022692"/>
    </source>
</evidence>
<dbReference type="SUPFAM" id="SSF103473">
    <property type="entry name" value="MFS general substrate transporter"/>
    <property type="match status" value="1"/>
</dbReference>
<dbReference type="Proteomes" id="UP000253742">
    <property type="component" value="Unassembled WGS sequence"/>
</dbReference>
<evidence type="ECO:0000256" key="5">
    <source>
        <dbReference type="ARBA" id="ARBA00023251"/>
    </source>
</evidence>
<dbReference type="OrthoDB" id="783189at2"/>
<dbReference type="PROSITE" id="PS50850">
    <property type="entry name" value="MFS"/>
    <property type="match status" value="1"/>
</dbReference>
<feature type="transmembrane region" description="Helical" evidence="6">
    <location>
        <begin position="305"/>
        <end position="326"/>
    </location>
</feature>
<dbReference type="CDD" id="cd17321">
    <property type="entry name" value="MFS_MMR_MDR_like"/>
    <property type="match status" value="1"/>
</dbReference>
<feature type="transmembrane region" description="Helical" evidence="6">
    <location>
        <begin position="501"/>
        <end position="519"/>
    </location>
</feature>
<feature type="transmembrane region" description="Helical" evidence="6">
    <location>
        <begin position="127"/>
        <end position="143"/>
    </location>
</feature>
<evidence type="ECO:0000313" key="8">
    <source>
        <dbReference type="EMBL" id="RDD84610.1"/>
    </source>
</evidence>
<dbReference type="PANTHER" id="PTHR42718">
    <property type="entry name" value="MAJOR FACILITATOR SUPERFAMILY MULTIDRUG TRANSPORTER MFSC"/>
    <property type="match status" value="1"/>
</dbReference>
<evidence type="ECO:0000256" key="6">
    <source>
        <dbReference type="SAM" id="Phobius"/>
    </source>
</evidence>
<feature type="transmembrane region" description="Helical" evidence="6">
    <location>
        <begin position="410"/>
        <end position="430"/>
    </location>
</feature>
<feature type="domain" description="Major facilitator superfamily (MFS) profile" evidence="7">
    <location>
        <begin position="89"/>
        <end position="521"/>
    </location>
</feature>
<dbReference type="AlphaFoldDB" id="A0A369UYE4"/>
<keyword evidence="2 6" id="KW-0812">Transmembrane</keyword>
<dbReference type="InterPro" id="IPR020846">
    <property type="entry name" value="MFS_dom"/>
</dbReference>
<comment type="subcellular location">
    <subcellularLocation>
        <location evidence="1">Cell membrane</location>
        <topology evidence="1">Multi-pass membrane protein</topology>
    </subcellularLocation>
</comment>
<feature type="transmembrane region" description="Helical" evidence="6">
    <location>
        <begin position="180"/>
        <end position="201"/>
    </location>
</feature>
<organism evidence="8 9">
    <name type="scientific">Streptomyces parvulus</name>
    <dbReference type="NCBI Taxonomy" id="146923"/>
    <lineage>
        <taxon>Bacteria</taxon>
        <taxon>Bacillati</taxon>
        <taxon>Actinomycetota</taxon>
        <taxon>Actinomycetes</taxon>
        <taxon>Kitasatosporales</taxon>
        <taxon>Streptomycetaceae</taxon>
        <taxon>Streptomyces</taxon>
    </lineage>
</organism>
<dbReference type="PANTHER" id="PTHR42718:SF39">
    <property type="entry name" value="ACTINORHODIN TRANSPORTER-RELATED"/>
    <property type="match status" value="1"/>
</dbReference>
<keyword evidence="4 6" id="KW-0472">Membrane</keyword>
<feature type="transmembrane region" description="Helical" evidence="6">
    <location>
        <begin position="213"/>
        <end position="237"/>
    </location>
</feature>
<dbReference type="Gene3D" id="1.20.1720.10">
    <property type="entry name" value="Multidrug resistance protein D"/>
    <property type="match status" value="1"/>
</dbReference>
<name>A0A369UYE4_9ACTN</name>
<reference evidence="8 9" key="1">
    <citation type="submission" date="2018-07" db="EMBL/GenBank/DDBJ databases">
        <title>Genome guided investigation of antibiotics producing actinomycetales strain isolated from a Macau mangrove ecosystem.</title>
        <authorList>
            <person name="Hu D."/>
        </authorList>
    </citation>
    <scope>NUCLEOTIDE SEQUENCE [LARGE SCALE GENOMIC DNA]</scope>
    <source>
        <strain evidence="8 9">2297</strain>
    </source>
</reference>
<dbReference type="InterPro" id="IPR011701">
    <property type="entry name" value="MFS"/>
</dbReference>
<feature type="transmembrane region" description="Helical" evidence="6">
    <location>
        <begin position="475"/>
        <end position="495"/>
    </location>
</feature>
<keyword evidence="5" id="KW-0046">Antibiotic resistance</keyword>
<evidence type="ECO:0000259" key="7">
    <source>
        <dbReference type="PROSITE" id="PS50850"/>
    </source>
</evidence>
<evidence type="ECO:0000256" key="3">
    <source>
        <dbReference type="ARBA" id="ARBA00022989"/>
    </source>
</evidence>
<dbReference type="Pfam" id="PF07690">
    <property type="entry name" value="MFS_1"/>
    <property type="match status" value="1"/>
</dbReference>
<feature type="transmembrane region" description="Helical" evidence="6">
    <location>
        <begin position="243"/>
        <end position="268"/>
    </location>
</feature>
<evidence type="ECO:0000256" key="4">
    <source>
        <dbReference type="ARBA" id="ARBA00023136"/>
    </source>
</evidence>
<dbReference type="Gene3D" id="1.20.1250.20">
    <property type="entry name" value="MFS general substrate transporter like domains"/>
    <property type="match status" value="1"/>
</dbReference>
<keyword evidence="3 6" id="KW-1133">Transmembrane helix</keyword>
<comment type="caution">
    <text evidence="8">The sequence shown here is derived from an EMBL/GenBank/DDBJ whole genome shotgun (WGS) entry which is preliminary data.</text>
</comment>
<evidence type="ECO:0000313" key="9">
    <source>
        <dbReference type="Proteomes" id="UP000253742"/>
    </source>
</evidence>
<protein>
    <submittedName>
        <fullName evidence="8">MFS transporter</fullName>
    </submittedName>
</protein>
<feature type="transmembrane region" description="Helical" evidence="6">
    <location>
        <begin position="436"/>
        <end position="463"/>
    </location>
</feature>
<gene>
    <name evidence="8" type="ORF">DVZ84_34200</name>
</gene>
<dbReference type="EMBL" id="QQBH01000038">
    <property type="protein sequence ID" value="RDD84610.1"/>
    <property type="molecule type" value="Genomic_DNA"/>
</dbReference>
<evidence type="ECO:0000256" key="1">
    <source>
        <dbReference type="ARBA" id="ARBA00004651"/>
    </source>
</evidence>
<dbReference type="InterPro" id="IPR036259">
    <property type="entry name" value="MFS_trans_sf"/>
</dbReference>
<dbReference type="GO" id="GO:0022857">
    <property type="term" value="F:transmembrane transporter activity"/>
    <property type="evidence" value="ECO:0007669"/>
    <property type="project" value="InterPro"/>
</dbReference>
<sequence length="544" mass="56363">MRARRVVRKSRTSSLRWLMRTSVRRVPGGWGVRPVPGTAFPSPAEPHRFQLGVFDPARRAAHAADARDHLYHRPRHRIAELLMNMRRFALPVLLSGTFVGFLDSFLVIVAVPSMASELNASVSDTQLVLSIYVVAYGAALVIMGRLGDRFGRRRVFALGMAAFTLFSAGCAIAPNVEVLVVMRALQGLSAAAMLSPVLATIQAVYEGDQRRRAVLAYTTALGAAASLGQVIGGGLLALDVAGIGWRALFAINIPIGLLALALVTRAVPETRAPRPEPVDVLGAVVLASALVPLMLGLGIGPDHGWPPVAWALIGVGLVLAALLPVVERRASAPLLSGRLLKQRSVQWGLVATLAFYSGNTATLLGLTLFLQDGLGIGALGSGVAYLPIGLTFMAATLLARRPGAPSGPQAMRWGSLVMFLGLAAALTASATGAGPVVIALVLAVFGAGMGFVYPAILTSVLAWVRPGDEGAASGVLLTATQIANALGIALVTAGWNATASVTTGLGIAAVLSLAVAATAGRLRLNRATSEPSGTTQSLRPLAGK</sequence>
<feature type="transmembrane region" description="Helical" evidence="6">
    <location>
        <begin position="280"/>
        <end position="299"/>
    </location>
</feature>
<proteinExistence type="predicted"/>
<feature type="transmembrane region" description="Helical" evidence="6">
    <location>
        <begin position="155"/>
        <end position="174"/>
    </location>
</feature>
<feature type="transmembrane region" description="Helical" evidence="6">
    <location>
        <begin position="88"/>
        <end position="115"/>
    </location>
</feature>
<feature type="transmembrane region" description="Helical" evidence="6">
    <location>
        <begin position="376"/>
        <end position="398"/>
    </location>
</feature>
<dbReference type="GO" id="GO:0046677">
    <property type="term" value="P:response to antibiotic"/>
    <property type="evidence" value="ECO:0007669"/>
    <property type="project" value="UniProtKB-KW"/>
</dbReference>
<accession>A0A369UYE4</accession>